<accession>A0A9X7LWK5</accession>
<evidence type="ECO:0000256" key="1">
    <source>
        <dbReference type="SAM" id="Phobius"/>
    </source>
</evidence>
<organism evidence="2 3">
    <name type="scientific">Bacillus cereus</name>
    <dbReference type="NCBI Taxonomy" id="1396"/>
    <lineage>
        <taxon>Bacteria</taxon>
        <taxon>Bacillati</taxon>
        <taxon>Bacillota</taxon>
        <taxon>Bacilli</taxon>
        <taxon>Bacillales</taxon>
        <taxon>Bacillaceae</taxon>
        <taxon>Bacillus</taxon>
        <taxon>Bacillus cereus group</taxon>
    </lineage>
</organism>
<reference evidence="2 3" key="1">
    <citation type="journal article" date="2019" name="Ecotoxicol. Environ. Saf.">
        <title>Microbial characterization of heavy metal resistant bacterial strains isolated from an electroplating wastewater treatment plant.</title>
        <authorList>
            <person name="Cai X."/>
            <person name="Zheng X."/>
            <person name="Zhang D."/>
            <person name="Iqbal W."/>
            <person name="Liu C."/>
            <person name="Yang B."/>
            <person name="Zhao X."/>
            <person name="Lu X."/>
            <person name="Mao Y."/>
        </authorList>
    </citation>
    <scope>NUCLEOTIDE SEQUENCE [LARGE SCALE GENOMIC DNA]</scope>
    <source>
        <strain evidence="2 3">Co1-1</strain>
    </source>
</reference>
<sequence>MKIMNKILFIIFVYYFILLLSIIQMIIHFLSVRTLHSSLLSYTSIFYKILVNRYCLIIN</sequence>
<name>A0A9X7LWK5_BACCE</name>
<feature type="transmembrane region" description="Helical" evidence="1">
    <location>
        <begin position="7"/>
        <end position="27"/>
    </location>
</feature>
<gene>
    <name evidence="2" type="ORF">D0437_16140</name>
</gene>
<keyword evidence="1" id="KW-0472">Membrane</keyword>
<keyword evidence="1" id="KW-1133">Transmembrane helix</keyword>
<dbReference type="EMBL" id="CP031778">
    <property type="protein sequence ID" value="QDZ74525.1"/>
    <property type="molecule type" value="Genomic_DNA"/>
</dbReference>
<protein>
    <submittedName>
        <fullName evidence="2">Uncharacterized protein</fullName>
    </submittedName>
</protein>
<dbReference type="AlphaFoldDB" id="A0A9X7LWK5"/>
<evidence type="ECO:0000313" key="2">
    <source>
        <dbReference type="EMBL" id="QDZ74525.1"/>
    </source>
</evidence>
<keyword evidence="1" id="KW-0812">Transmembrane</keyword>
<evidence type="ECO:0000313" key="3">
    <source>
        <dbReference type="Proteomes" id="UP000321735"/>
    </source>
</evidence>
<dbReference type="Proteomes" id="UP000321735">
    <property type="component" value="Chromosome"/>
</dbReference>
<proteinExistence type="predicted"/>